<reference evidence="2" key="1">
    <citation type="submission" date="2018-05" db="EMBL/GenBank/DDBJ databases">
        <authorList>
            <person name="Lanie J.A."/>
            <person name="Ng W.-L."/>
            <person name="Kazmierczak K.M."/>
            <person name="Andrzejewski T.M."/>
            <person name="Davidsen T.M."/>
            <person name="Wayne K.J."/>
            <person name="Tettelin H."/>
            <person name="Glass J.I."/>
            <person name="Rusch D."/>
            <person name="Podicherti R."/>
            <person name="Tsui H.-C.T."/>
            <person name="Winkler M.E."/>
        </authorList>
    </citation>
    <scope>NUCLEOTIDE SEQUENCE</scope>
</reference>
<dbReference type="EMBL" id="UINC01019862">
    <property type="protein sequence ID" value="SVA83967.1"/>
    <property type="molecule type" value="Genomic_DNA"/>
</dbReference>
<dbReference type="SUPFAM" id="SSF53686">
    <property type="entry name" value="Tryptophan synthase beta subunit-like PLP-dependent enzymes"/>
    <property type="match status" value="1"/>
</dbReference>
<protein>
    <recommendedName>
        <fullName evidence="1">Tryptophan synthase beta chain-like PALP domain-containing protein</fullName>
    </recommendedName>
</protein>
<dbReference type="Pfam" id="PF00291">
    <property type="entry name" value="PALP"/>
    <property type="match status" value="1"/>
</dbReference>
<accession>A0A381Z5B8</accession>
<dbReference type="AlphaFoldDB" id="A0A381Z5B8"/>
<proteinExistence type="predicted"/>
<dbReference type="PANTHER" id="PTHR42937">
    <property type="match status" value="1"/>
</dbReference>
<evidence type="ECO:0000313" key="2">
    <source>
        <dbReference type="EMBL" id="SVA83967.1"/>
    </source>
</evidence>
<dbReference type="InterPro" id="IPR036052">
    <property type="entry name" value="TrpB-like_PALP_sf"/>
</dbReference>
<evidence type="ECO:0000259" key="1">
    <source>
        <dbReference type="Pfam" id="PF00291"/>
    </source>
</evidence>
<dbReference type="NCBIfam" id="NF006058">
    <property type="entry name" value="PRK08206.1"/>
    <property type="match status" value="1"/>
</dbReference>
<sequence>MNISNGQLWKYSSFIENNNYSFNKEEILKNITKEQIDEAYLTISKWDSYNPTPLLLLNKLSKELNLNKIYYKDESKRFDLKSFKALGGAYAVEKVTKGNKNITVSTATAGNHGRSVAWGARKLGLKCKIFISEYVSDARSKAMEDLGAVVVKVKGNYEKSLIECIKQSTDNNWQIVQDVAWKNYMLVPTLTMAGYSVMMKEIVDQLNNEEITHIFLQAGVGGMAGAMVAGAARYLKNIPKMIVVEPDSAACVMESIKTGKIEKINIVRESLMGGMSCGEPSPVPWEILKKSVNNCISLPDDDIGKAMNLFANASFGDDKIIAGENSAPGVISLIASCNNENIKNKINLNSSSNVLLIGCEGDTDQEMYQKLLKE</sequence>
<feature type="domain" description="Tryptophan synthase beta chain-like PALP" evidence="1">
    <location>
        <begin position="48"/>
        <end position="336"/>
    </location>
</feature>
<dbReference type="PANTHER" id="PTHR42937:SF1">
    <property type="entry name" value="DIAMINOPROPIONATE AMMONIA-LYASE"/>
    <property type="match status" value="1"/>
</dbReference>
<name>A0A381Z5B8_9ZZZZ</name>
<organism evidence="2">
    <name type="scientific">marine metagenome</name>
    <dbReference type="NCBI Taxonomy" id="408172"/>
    <lineage>
        <taxon>unclassified sequences</taxon>
        <taxon>metagenomes</taxon>
        <taxon>ecological metagenomes</taxon>
    </lineage>
</organism>
<dbReference type="Gene3D" id="3.40.50.1100">
    <property type="match status" value="2"/>
</dbReference>
<dbReference type="InterPro" id="IPR001926">
    <property type="entry name" value="TrpB-like_PALP"/>
</dbReference>
<gene>
    <name evidence="2" type="ORF">METZ01_LOCUS136821</name>
</gene>